<name>A0A0M3IYN4_ANISI</name>
<sequence>MALKHLKVDEALRAGVSGKKIDIDKLMASTTTTLLSTNILFTPSSVPFCSAPQIDNKRITLLEPNSKTVKNSLKRNHPEGTSNKCSENKHSSKPSSALSGENRQSKSSQASKARRLKSEGKSPDKKHSTGRRRLRRRGTTYRRTTTTDVANSK</sequence>
<dbReference type="Proteomes" id="UP000267096">
    <property type="component" value="Unassembled WGS sequence"/>
</dbReference>
<evidence type="ECO:0000313" key="4">
    <source>
        <dbReference type="WBParaSite" id="ASIM_0000036301-mRNA-1"/>
    </source>
</evidence>
<feature type="compositionally biased region" description="Polar residues" evidence="1">
    <location>
        <begin position="93"/>
        <end position="111"/>
    </location>
</feature>
<reference evidence="4" key="1">
    <citation type="submission" date="2017-02" db="UniProtKB">
        <authorList>
            <consortium name="WormBaseParasite"/>
        </authorList>
    </citation>
    <scope>IDENTIFICATION</scope>
</reference>
<evidence type="ECO:0000313" key="2">
    <source>
        <dbReference type="EMBL" id="VDK17537.1"/>
    </source>
</evidence>
<gene>
    <name evidence="2" type="ORF">ASIM_LOCUS267</name>
</gene>
<accession>A0A0M3IYN4</accession>
<reference evidence="2 3" key="2">
    <citation type="submission" date="2018-11" db="EMBL/GenBank/DDBJ databases">
        <authorList>
            <consortium name="Pathogen Informatics"/>
        </authorList>
    </citation>
    <scope>NUCLEOTIDE SEQUENCE [LARGE SCALE GENOMIC DNA]</scope>
</reference>
<evidence type="ECO:0000256" key="1">
    <source>
        <dbReference type="SAM" id="MobiDB-lite"/>
    </source>
</evidence>
<feature type="compositionally biased region" description="Basic and acidic residues" evidence="1">
    <location>
        <begin position="116"/>
        <end position="127"/>
    </location>
</feature>
<protein>
    <submittedName>
        <fullName evidence="4">Ovule protein</fullName>
    </submittedName>
</protein>
<dbReference type="WBParaSite" id="ASIM_0000036301-mRNA-1">
    <property type="protein sequence ID" value="ASIM_0000036301-mRNA-1"/>
    <property type="gene ID" value="ASIM_0000036301"/>
</dbReference>
<organism evidence="4">
    <name type="scientific">Anisakis simplex</name>
    <name type="common">Herring worm</name>
    <dbReference type="NCBI Taxonomy" id="6269"/>
    <lineage>
        <taxon>Eukaryota</taxon>
        <taxon>Metazoa</taxon>
        <taxon>Ecdysozoa</taxon>
        <taxon>Nematoda</taxon>
        <taxon>Chromadorea</taxon>
        <taxon>Rhabditida</taxon>
        <taxon>Spirurina</taxon>
        <taxon>Ascaridomorpha</taxon>
        <taxon>Ascaridoidea</taxon>
        <taxon>Anisakidae</taxon>
        <taxon>Anisakis</taxon>
        <taxon>Anisakis simplex complex</taxon>
    </lineage>
</organism>
<dbReference type="AlphaFoldDB" id="A0A0M3IYN4"/>
<feature type="compositionally biased region" description="Basic residues" evidence="1">
    <location>
        <begin position="128"/>
        <end position="140"/>
    </location>
</feature>
<keyword evidence="3" id="KW-1185">Reference proteome</keyword>
<proteinExistence type="predicted"/>
<feature type="region of interest" description="Disordered" evidence="1">
    <location>
        <begin position="65"/>
        <end position="153"/>
    </location>
</feature>
<dbReference type="OrthoDB" id="5839255at2759"/>
<dbReference type="EMBL" id="UYRR01000126">
    <property type="protein sequence ID" value="VDK17537.1"/>
    <property type="molecule type" value="Genomic_DNA"/>
</dbReference>
<evidence type="ECO:0000313" key="3">
    <source>
        <dbReference type="Proteomes" id="UP000267096"/>
    </source>
</evidence>